<feature type="chain" id="PRO_5039369760" evidence="5">
    <location>
        <begin position="27"/>
        <end position="301"/>
    </location>
</feature>
<name>A0A9D2MDM4_9FIRM</name>
<comment type="caution">
    <text evidence="8">The sequence shown here is derived from an EMBL/GenBank/DDBJ whole genome shotgun (WGS) entry which is preliminary data.</text>
</comment>
<dbReference type="SMART" id="SM00287">
    <property type="entry name" value="SH3b"/>
    <property type="match status" value="2"/>
</dbReference>
<dbReference type="EMBL" id="DWYC01000083">
    <property type="protein sequence ID" value="HJB57693.1"/>
    <property type="molecule type" value="Genomic_DNA"/>
</dbReference>
<gene>
    <name evidence="8" type="ORF">H9714_09100</name>
</gene>
<evidence type="ECO:0000259" key="7">
    <source>
        <dbReference type="PROSITE" id="PS51935"/>
    </source>
</evidence>
<protein>
    <submittedName>
        <fullName evidence="8">C40 family peptidase</fullName>
    </submittedName>
</protein>
<dbReference type="InterPro" id="IPR051202">
    <property type="entry name" value="Peptidase_C40"/>
</dbReference>
<evidence type="ECO:0000313" key="9">
    <source>
        <dbReference type="Proteomes" id="UP000824208"/>
    </source>
</evidence>
<dbReference type="PROSITE" id="PS51781">
    <property type="entry name" value="SH3B"/>
    <property type="match status" value="2"/>
</dbReference>
<feature type="domain" description="NlpC/P60" evidence="7">
    <location>
        <begin position="177"/>
        <end position="301"/>
    </location>
</feature>
<reference evidence="8" key="2">
    <citation type="submission" date="2021-04" db="EMBL/GenBank/DDBJ databases">
        <authorList>
            <person name="Gilroy R."/>
        </authorList>
    </citation>
    <scope>NUCLEOTIDE SEQUENCE</scope>
    <source>
        <strain evidence="8">CHK189-11263</strain>
    </source>
</reference>
<evidence type="ECO:0000256" key="1">
    <source>
        <dbReference type="ARBA" id="ARBA00007074"/>
    </source>
</evidence>
<organism evidence="8 9">
    <name type="scientific">Candidatus Flavonifractor intestinipullorum</name>
    <dbReference type="NCBI Taxonomy" id="2838587"/>
    <lineage>
        <taxon>Bacteria</taxon>
        <taxon>Bacillati</taxon>
        <taxon>Bacillota</taxon>
        <taxon>Clostridia</taxon>
        <taxon>Eubacteriales</taxon>
        <taxon>Oscillospiraceae</taxon>
        <taxon>Flavonifractor</taxon>
    </lineage>
</organism>
<comment type="similarity">
    <text evidence="1">Belongs to the peptidase C40 family.</text>
</comment>
<reference evidence="8" key="1">
    <citation type="journal article" date="2021" name="PeerJ">
        <title>Extensive microbial diversity within the chicken gut microbiome revealed by metagenomics and culture.</title>
        <authorList>
            <person name="Gilroy R."/>
            <person name="Ravi A."/>
            <person name="Getino M."/>
            <person name="Pursley I."/>
            <person name="Horton D.L."/>
            <person name="Alikhan N.F."/>
            <person name="Baker D."/>
            <person name="Gharbi K."/>
            <person name="Hall N."/>
            <person name="Watson M."/>
            <person name="Adriaenssens E.M."/>
            <person name="Foster-Nyarko E."/>
            <person name="Jarju S."/>
            <person name="Secka A."/>
            <person name="Antonio M."/>
            <person name="Oren A."/>
            <person name="Chaudhuri R.R."/>
            <person name="La Ragione R."/>
            <person name="Hildebrand F."/>
            <person name="Pallen M.J."/>
        </authorList>
    </citation>
    <scope>NUCLEOTIDE SEQUENCE</scope>
    <source>
        <strain evidence="8">CHK189-11263</strain>
    </source>
</reference>
<keyword evidence="4" id="KW-0788">Thiol protease</keyword>
<dbReference type="InterPro" id="IPR000064">
    <property type="entry name" value="NLP_P60_dom"/>
</dbReference>
<dbReference type="AlphaFoldDB" id="A0A9D2MDM4"/>
<dbReference type="Proteomes" id="UP000824208">
    <property type="component" value="Unassembled WGS sequence"/>
</dbReference>
<dbReference type="Gene3D" id="3.90.1720.10">
    <property type="entry name" value="endopeptidase domain like (from Nostoc punctiforme)"/>
    <property type="match status" value="1"/>
</dbReference>
<dbReference type="PANTHER" id="PTHR47053">
    <property type="entry name" value="MUREIN DD-ENDOPEPTIDASE MEPH-RELATED"/>
    <property type="match status" value="1"/>
</dbReference>
<feature type="domain" description="SH3b" evidence="6">
    <location>
        <begin position="98"/>
        <end position="162"/>
    </location>
</feature>
<dbReference type="InterPro" id="IPR038765">
    <property type="entry name" value="Papain-like_cys_pep_sf"/>
</dbReference>
<dbReference type="GO" id="GO:0006508">
    <property type="term" value="P:proteolysis"/>
    <property type="evidence" value="ECO:0007669"/>
    <property type="project" value="UniProtKB-KW"/>
</dbReference>
<dbReference type="SUPFAM" id="SSF54001">
    <property type="entry name" value="Cysteine proteinases"/>
    <property type="match status" value="1"/>
</dbReference>
<sequence length="301" mass="31362">MIASRALRMMVLAAAVSGLCVVSAAAASVGVGTVNTDALRLRESANTESSILATASKGESVIVLADAGNNWYKVDYQSVEGYMSGEYLTIATKGDAAIGYGQVDAGGSTLNLRSGPSTSSAKLASLPDGATFQIVGVDGSWYKISYNGQTGYVSSEYVDTVREGTASRGTAAAASSSSIGAQIVAYAKQFLGTPYVYGGNGPNSFDCSGFTKYVYAHFGVTLNRTATDQLANGTAVSKSQLQPGDLVFFNSGYTSKPVSHVGIYIGGGQFIHASTNTYSVQIDNLNSGYYSRVYVYGRHIL</sequence>
<accession>A0A9D2MDM4</accession>
<evidence type="ECO:0000259" key="6">
    <source>
        <dbReference type="PROSITE" id="PS51781"/>
    </source>
</evidence>
<keyword evidence="2" id="KW-0645">Protease</keyword>
<proteinExistence type="inferred from homology"/>
<dbReference type="PANTHER" id="PTHR47053:SF1">
    <property type="entry name" value="MUREIN DD-ENDOPEPTIDASE MEPH-RELATED"/>
    <property type="match status" value="1"/>
</dbReference>
<dbReference type="InterPro" id="IPR003646">
    <property type="entry name" value="SH3-like_bac-type"/>
</dbReference>
<evidence type="ECO:0000313" key="8">
    <source>
        <dbReference type="EMBL" id="HJB57693.1"/>
    </source>
</evidence>
<dbReference type="Pfam" id="PF00877">
    <property type="entry name" value="NLPC_P60"/>
    <property type="match status" value="1"/>
</dbReference>
<evidence type="ECO:0000256" key="5">
    <source>
        <dbReference type="SAM" id="SignalP"/>
    </source>
</evidence>
<feature type="domain" description="SH3b" evidence="6">
    <location>
        <begin position="24"/>
        <end position="92"/>
    </location>
</feature>
<evidence type="ECO:0000256" key="4">
    <source>
        <dbReference type="ARBA" id="ARBA00022807"/>
    </source>
</evidence>
<dbReference type="PROSITE" id="PS51935">
    <property type="entry name" value="NLPC_P60"/>
    <property type="match status" value="1"/>
</dbReference>
<keyword evidence="5" id="KW-0732">Signal</keyword>
<dbReference type="GO" id="GO:0008234">
    <property type="term" value="F:cysteine-type peptidase activity"/>
    <property type="evidence" value="ECO:0007669"/>
    <property type="project" value="UniProtKB-KW"/>
</dbReference>
<keyword evidence="3" id="KW-0378">Hydrolase</keyword>
<evidence type="ECO:0000256" key="2">
    <source>
        <dbReference type="ARBA" id="ARBA00022670"/>
    </source>
</evidence>
<dbReference type="SUPFAM" id="SSF50044">
    <property type="entry name" value="SH3-domain"/>
    <property type="match status" value="1"/>
</dbReference>
<dbReference type="InterPro" id="IPR036028">
    <property type="entry name" value="SH3-like_dom_sf"/>
</dbReference>
<dbReference type="Gene3D" id="2.30.30.40">
    <property type="entry name" value="SH3 Domains"/>
    <property type="match status" value="2"/>
</dbReference>
<feature type="signal peptide" evidence="5">
    <location>
        <begin position="1"/>
        <end position="26"/>
    </location>
</feature>
<evidence type="ECO:0000256" key="3">
    <source>
        <dbReference type="ARBA" id="ARBA00022801"/>
    </source>
</evidence>
<dbReference type="Pfam" id="PF08239">
    <property type="entry name" value="SH3_3"/>
    <property type="match status" value="2"/>
</dbReference>